<dbReference type="InterPro" id="IPR036388">
    <property type="entry name" value="WH-like_DNA-bd_sf"/>
</dbReference>
<dbReference type="AlphaFoldDB" id="A0A0A7EE13"/>
<reference evidence="2 3" key="1">
    <citation type="submission" date="2014-11" db="EMBL/GenBank/DDBJ databases">
        <title>Complete Genome Sequence of Pseudoalteromonas sp. Strain OCN003 Isolated from Kaneohe Bay, Oahu, Hawaii.</title>
        <authorList>
            <person name="Beurmann S."/>
            <person name="Videau P."/>
            <person name="Ushijima B."/>
            <person name="Smith A.M."/>
            <person name="Aeby G.S."/>
            <person name="Callahan S.M."/>
            <person name="Belcaid M."/>
        </authorList>
    </citation>
    <scope>NUCLEOTIDE SEQUENCE [LARGE SCALE GENOMIC DNA]</scope>
    <source>
        <strain evidence="2 3">OCN003</strain>
    </source>
</reference>
<dbReference type="Pfam" id="PF04337">
    <property type="entry name" value="DUF480"/>
    <property type="match status" value="1"/>
</dbReference>
<name>A0A0A7EE13_9GAMM</name>
<evidence type="ECO:0000256" key="1">
    <source>
        <dbReference type="HAMAP-Rule" id="MF_01584"/>
    </source>
</evidence>
<gene>
    <name evidence="2" type="ORF">OM33_03110</name>
</gene>
<accession>A0A0A7EE13</accession>
<dbReference type="OrthoDB" id="9784785at2"/>
<dbReference type="Proteomes" id="UP000030341">
    <property type="component" value="Chromosome 1"/>
</dbReference>
<dbReference type="SUPFAM" id="SSF46785">
    <property type="entry name" value="Winged helix' DNA-binding domain"/>
    <property type="match status" value="2"/>
</dbReference>
<dbReference type="eggNOG" id="COG3132">
    <property type="taxonomic scope" value="Bacteria"/>
</dbReference>
<dbReference type="KEGG" id="pseo:OM33_03110"/>
<protein>
    <submittedName>
        <fullName evidence="2">Uncharacterized protein</fullName>
    </submittedName>
</protein>
<dbReference type="EMBL" id="CP009888">
    <property type="protein sequence ID" value="AIY64252.1"/>
    <property type="molecule type" value="Genomic_DNA"/>
</dbReference>
<keyword evidence="3" id="KW-1185">Reference proteome</keyword>
<comment type="similarity">
    <text evidence="1">Belongs to the UPF0502 family.</text>
</comment>
<dbReference type="PANTHER" id="PTHR38768">
    <property type="entry name" value="UPF0502 PROTEIN YCEH"/>
    <property type="match status" value="1"/>
</dbReference>
<evidence type="ECO:0000313" key="2">
    <source>
        <dbReference type="EMBL" id="AIY64252.1"/>
    </source>
</evidence>
<dbReference type="InterPro" id="IPR007432">
    <property type="entry name" value="DUF480"/>
</dbReference>
<dbReference type="Gene3D" id="1.10.10.10">
    <property type="entry name" value="Winged helix-like DNA-binding domain superfamily/Winged helix DNA-binding domain"/>
    <property type="match status" value="2"/>
</dbReference>
<proteinExistence type="inferred from homology"/>
<organism evidence="2 3">
    <name type="scientific">Pseudoalteromonas piratica</name>
    <dbReference type="NCBI Taxonomy" id="1348114"/>
    <lineage>
        <taxon>Bacteria</taxon>
        <taxon>Pseudomonadati</taxon>
        <taxon>Pseudomonadota</taxon>
        <taxon>Gammaproteobacteria</taxon>
        <taxon>Alteromonadales</taxon>
        <taxon>Pseudoalteromonadaceae</taxon>
        <taxon>Pseudoalteromonas</taxon>
    </lineage>
</organism>
<dbReference type="PANTHER" id="PTHR38768:SF1">
    <property type="entry name" value="UPF0502 PROTEIN YCEH"/>
    <property type="match status" value="1"/>
</dbReference>
<dbReference type="HAMAP" id="MF_01584">
    <property type="entry name" value="UPF0502"/>
    <property type="match status" value="1"/>
</dbReference>
<dbReference type="RefSeq" id="WP_038638643.1">
    <property type="nucleotide sequence ID" value="NZ_CP009888.1"/>
</dbReference>
<sequence length="215" mass="23968">MDLNLSLVEQRIIGCLLEKQQTTPDQYPLSLNGLTNACNQKSNRDPVLDLSESEVQDGLDSLITKRLVTVDEGLSGRVNKYAHRFCNTEFGSIKVSNQQKAIICLMLVRGAQTPGELRTRSNRLADFSNVTEVESALNDLVEQDYVVKLEREPGKRESRFMHLFGDVDISELKAMNSNAQPAVATSHQSDEVAQLRLEVAELRSELAEIKSHLGL</sequence>
<dbReference type="InterPro" id="IPR036390">
    <property type="entry name" value="WH_DNA-bd_sf"/>
</dbReference>
<evidence type="ECO:0000313" key="3">
    <source>
        <dbReference type="Proteomes" id="UP000030341"/>
    </source>
</evidence>
<dbReference type="STRING" id="1348114.OM33_03110"/>
<dbReference type="HOGENOM" id="CLU_057831_2_0_6"/>